<organism evidence="2 3">
    <name type="scientific">Maribacter phage Colly_1</name>
    <dbReference type="NCBI Taxonomy" id="2745691"/>
    <lineage>
        <taxon>Viruses</taxon>
        <taxon>Duplodnaviria</taxon>
        <taxon>Heunggongvirae</taxon>
        <taxon>Uroviricota</taxon>
        <taxon>Caudoviricetes</taxon>
        <taxon>Molycolviridae</taxon>
        <taxon>Mollyvirus</taxon>
        <taxon>Mollyvirus colly</taxon>
    </lineage>
</organism>
<evidence type="ECO:0000313" key="2">
    <source>
        <dbReference type="EMBL" id="QQO97355.1"/>
    </source>
</evidence>
<protein>
    <recommendedName>
        <fullName evidence="4">Heme exporter protein D</fullName>
    </recommendedName>
</protein>
<sequence length="57" mass="6649">MLIMKTLIVNPEMFIFEEYVLAGATFLFLMLVGVVLKRSFDNARWAKRELANLKNNK</sequence>
<name>A0A8E4UY36_9CAUD</name>
<feature type="transmembrane region" description="Helical" evidence="1">
    <location>
        <begin position="20"/>
        <end position="40"/>
    </location>
</feature>
<accession>A0A8E4UY36</accession>
<dbReference type="Proteomes" id="UP000693899">
    <property type="component" value="Segment"/>
</dbReference>
<keyword evidence="1" id="KW-0472">Membrane</keyword>
<gene>
    <name evidence="2" type="ORF">Colly1_7</name>
</gene>
<proteinExistence type="predicted"/>
<keyword evidence="1" id="KW-1133">Transmembrane helix</keyword>
<keyword evidence="1" id="KW-0812">Transmembrane</keyword>
<reference evidence="2" key="1">
    <citation type="submission" date="2020-07" db="EMBL/GenBank/DDBJ databases">
        <title>Highly diverse flavobacterial phages as mortality factor during North Sea spring blooms.</title>
        <authorList>
            <person name="Bartlau N."/>
            <person name="Wichels A."/>
            <person name="Krohne G."/>
            <person name="Adriaenssens E.M."/>
            <person name="Heins A."/>
            <person name="Fuchs B.M."/>
            <person name="Amann R."/>
            <person name="Moraru C."/>
        </authorList>
    </citation>
    <scope>NUCLEOTIDE SEQUENCE</scope>
</reference>
<evidence type="ECO:0000313" key="3">
    <source>
        <dbReference type="Proteomes" id="UP000693899"/>
    </source>
</evidence>
<evidence type="ECO:0000256" key="1">
    <source>
        <dbReference type="SAM" id="Phobius"/>
    </source>
</evidence>
<dbReference type="EMBL" id="MT732450">
    <property type="protein sequence ID" value="QQO97355.1"/>
    <property type="molecule type" value="Genomic_DNA"/>
</dbReference>
<evidence type="ECO:0008006" key="4">
    <source>
        <dbReference type="Google" id="ProtNLM"/>
    </source>
</evidence>
<keyword evidence="3" id="KW-1185">Reference proteome</keyword>